<accession>A0A2R8CNJ4</accession>
<evidence type="ECO:0000256" key="1">
    <source>
        <dbReference type="SAM" id="SignalP"/>
    </source>
</evidence>
<evidence type="ECO:0008006" key="4">
    <source>
        <dbReference type="Google" id="ProtNLM"/>
    </source>
</evidence>
<dbReference type="EMBL" id="ONZI01000003">
    <property type="protein sequence ID" value="SPJ34354.1"/>
    <property type="molecule type" value="Genomic_DNA"/>
</dbReference>
<keyword evidence="1" id="KW-0732">Signal</keyword>
<dbReference type="Proteomes" id="UP000244934">
    <property type="component" value="Unassembled WGS sequence"/>
</dbReference>
<dbReference type="SUPFAM" id="SSF53850">
    <property type="entry name" value="Periplasmic binding protein-like II"/>
    <property type="match status" value="1"/>
</dbReference>
<protein>
    <recommendedName>
        <fullName evidence="4">Phosphate ABC transporter substrate-binding protein</fullName>
    </recommendedName>
</protein>
<proteinExistence type="predicted"/>
<name>A0A2R8CNJ4_9GAMM</name>
<evidence type="ECO:0000313" key="2">
    <source>
        <dbReference type="EMBL" id="SPJ34354.1"/>
    </source>
</evidence>
<dbReference type="OrthoDB" id="5368544at2"/>
<feature type="signal peptide" evidence="1">
    <location>
        <begin position="1"/>
        <end position="24"/>
    </location>
</feature>
<keyword evidence="3" id="KW-1185">Reference proteome</keyword>
<dbReference type="AlphaFoldDB" id="A0A2R8CNJ4"/>
<organism evidence="2 3">
    <name type="scientific">Kushneria phyllosphaerae</name>
    <dbReference type="NCBI Taxonomy" id="2100822"/>
    <lineage>
        <taxon>Bacteria</taxon>
        <taxon>Pseudomonadati</taxon>
        <taxon>Pseudomonadota</taxon>
        <taxon>Gammaproteobacteria</taxon>
        <taxon>Oceanospirillales</taxon>
        <taxon>Halomonadaceae</taxon>
        <taxon>Kushneria</taxon>
    </lineage>
</organism>
<feature type="chain" id="PRO_5015331661" description="Phosphate ABC transporter substrate-binding protein" evidence="1">
    <location>
        <begin position="25"/>
        <end position="143"/>
    </location>
</feature>
<gene>
    <name evidence="2" type="ORF">KSP9073_02388</name>
</gene>
<evidence type="ECO:0000313" key="3">
    <source>
        <dbReference type="Proteomes" id="UP000244934"/>
    </source>
</evidence>
<sequence>MPRFTRLARATTMALLLISTTARADIAIVINEASPVRQLSHSEAVNIFMGRYRRLPDNSVALPIDQAPLKARFYRALVQKDMAEINSYWARLVFSGRASPPQQTETLDDVVDIVTHNANALGYVDAGLLPPHLRVLLTLSESP</sequence>
<dbReference type="RefSeq" id="WP_108843148.1">
    <property type="nucleotide sequence ID" value="NZ_ONZI01000003.1"/>
</dbReference>
<dbReference type="Gene3D" id="3.40.190.10">
    <property type="entry name" value="Periplasmic binding protein-like II"/>
    <property type="match status" value="1"/>
</dbReference>
<reference evidence="3" key="1">
    <citation type="submission" date="2018-03" db="EMBL/GenBank/DDBJ databases">
        <authorList>
            <person name="Navarro De La Torre S."/>
        </authorList>
    </citation>
    <scope>NUCLEOTIDE SEQUENCE [LARGE SCALE GENOMIC DNA]</scope>
    <source>
        <strain evidence="3">EAod3</strain>
    </source>
</reference>